<dbReference type="EMBL" id="JN638751">
    <property type="protein sequence ID" value="AEO93627.1"/>
    <property type="molecule type" value="Genomic_DNA"/>
</dbReference>
<proteinExistence type="predicted"/>
<reference evidence="1 2" key="1">
    <citation type="submission" date="2011-09" db="EMBL/GenBank/DDBJ databases">
        <authorList>
            <person name="Pope W.H."/>
            <person name="Pedulla M.L."/>
            <person name="Ford M.E."/>
            <person name="Peebles C.L."/>
            <person name="Hatfull G.H."/>
            <person name="Hendrix R.W."/>
        </authorList>
    </citation>
    <scope>NUCLEOTIDE SEQUENCE [LARGE SCALE GENOMIC DNA]</scope>
    <source>
        <strain evidence="1">G</strain>
    </source>
</reference>
<dbReference type="Proteomes" id="UP000009273">
    <property type="component" value="Segment"/>
</dbReference>
<protein>
    <submittedName>
        <fullName evidence="1">Gp368</fullName>
    </submittedName>
</protein>
<accession>G3MAA9</accession>
<dbReference type="KEGG" id="vg:18563583"/>
<evidence type="ECO:0000313" key="2">
    <source>
        <dbReference type="Proteomes" id="UP000009273"/>
    </source>
</evidence>
<keyword evidence="2" id="KW-1185">Reference proteome</keyword>
<dbReference type="RefSeq" id="YP_009015671.1">
    <property type="nucleotide sequence ID" value="NC_023719.1"/>
</dbReference>
<sequence>MTIDKFKSGFLGSPSILVSTANVELVEDGVNFKEFSFFNYQSCTIQINDSSPIYLAAEQGFSYASLHNGKLLYSFIINNADVSYNWIGAIKYVTIRR</sequence>
<evidence type="ECO:0000313" key="1">
    <source>
        <dbReference type="EMBL" id="AEO93627.1"/>
    </source>
</evidence>
<gene>
    <name evidence="1" type="primary">368</name>
    <name evidence="1" type="ORF">G_368</name>
</gene>
<name>G3MAA9_9CAUD</name>
<organism evidence="1 2">
    <name type="scientific">Bacillus phage G</name>
    <dbReference type="NCBI Taxonomy" id="2884420"/>
    <lineage>
        <taxon>Viruses</taxon>
        <taxon>Duplodnaviria</taxon>
        <taxon>Heunggongvirae</taxon>
        <taxon>Uroviricota</taxon>
        <taxon>Caudoviricetes</taxon>
        <taxon>Donellivirus</taxon>
        <taxon>Donellivirus gee</taxon>
    </lineage>
</organism>
<dbReference type="GeneID" id="18563583"/>